<evidence type="ECO:0000256" key="2">
    <source>
        <dbReference type="ARBA" id="ARBA00023015"/>
    </source>
</evidence>
<dbReference type="PANTHER" id="PTHR43214">
    <property type="entry name" value="TWO-COMPONENT RESPONSE REGULATOR"/>
    <property type="match status" value="1"/>
</dbReference>
<dbReference type="SUPFAM" id="SSF46894">
    <property type="entry name" value="C-terminal effector domain of the bipartite response regulators"/>
    <property type="match status" value="1"/>
</dbReference>
<organism evidence="8 9">
    <name type="scientific">Thalassotalea insulae</name>
    <dbReference type="NCBI Taxonomy" id="2056778"/>
    <lineage>
        <taxon>Bacteria</taxon>
        <taxon>Pseudomonadati</taxon>
        <taxon>Pseudomonadota</taxon>
        <taxon>Gammaproteobacteria</taxon>
        <taxon>Alteromonadales</taxon>
        <taxon>Colwelliaceae</taxon>
        <taxon>Thalassotalea</taxon>
    </lineage>
</organism>
<feature type="domain" description="Response regulatory" evidence="7">
    <location>
        <begin position="5"/>
        <end position="121"/>
    </location>
</feature>
<dbReference type="SMART" id="SM00448">
    <property type="entry name" value="REC"/>
    <property type="match status" value="1"/>
</dbReference>
<feature type="domain" description="HTH luxR-type" evidence="6">
    <location>
        <begin position="145"/>
        <end position="210"/>
    </location>
</feature>
<evidence type="ECO:0000313" key="9">
    <source>
        <dbReference type="Proteomes" id="UP001157186"/>
    </source>
</evidence>
<dbReference type="InterPro" id="IPR039420">
    <property type="entry name" value="WalR-like"/>
</dbReference>
<evidence type="ECO:0000259" key="7">
    <source>
        <dbReference type="PROSITE" id="PS50110"/>
    </source>
</evidence>
<evidence type="ECO:0000256" key="1">
    <source>
        <dbReference type="ARBA" id="ARBA00022553"/>
    </source>
</evidence>
<accession>A0ABQ6GU92</accession>
<dbReference type="Pfam" id="PF00196">
    <property type="entry name" value="GerE"/>
    <property type="match status" value="1"/>
</dbReference>
<reference evidence="8 9" key="1">
    <citation type="submission" date="2023-03" db="EMBL/GenBank/DDBJ databases">
        <title>Draft genome sequence of Thalassotalea insulae KCTC 62186T.</title>
        <authorList>
            <person name="Sawabe T."/>
        </authorList>
    </citation>
    <scope>NUCLEOTIDE SEQUENCE [LARGE SCALE GENOMIC DNA]</scope>
    <source>
        <strain evidence="8 9">KCTC 62186</strain>
    </source>
</reference>
<keyword evidence="9" id="KW-1185">Reference proteome</keyword>
<dbReference type="CDD" id="cd06170">
    <property type="entry name" value="LuxR_C_like"/>
    <property type="match status" value="1"/>
</dbReference>
<dbReference type="InterPro" id="IPR001789">
    <property type="entry name" value="Sig_transdc_resp-reg_receiver"/>
</dbReference>
<dbReference type="PROSITE" id="PS50110">
    <property type="entry name" value="RESPONSE_REGULATORY"/>
    <property type="match status" value="1"/>
</dbReference>
<sequence length="212" mass="23265">MSKIKLVLADDQNLVRQGLYSLLQLSEQIDVVAQLDDGVGVLDTLARCQPDILLLDIRMPKMSGVEVLAQMKAQQSPVATVILTTFDEHDLVLQCLKLGAKGYLRKDVSFESLISAIKAVYRGDSWIQPAITTKITDKQFDKHSASELAEPLTSGELQVLRLVAAGYSNAEIADALHRSVGTIRNLVSFILAKLQVRDRTRAVLKAIELGVI</sequence>
<dbReference type="RefSeq" id="WP_284245128.1">
    <property type="nucleotide sequence ID" value="NZ_BSST01000001.1"/>
</dbReference>
<dbReference type="PANTHER" id="PTHR43214:SF24">
    <property type="entry name" value="TRANSCRIPTIONAL REGULATORY PROTEIN NARL-RELATED"/>
    <property type="match status" value="1"/>
</dbReference>
<comment type="caution">
    <text evidence="8">The sequence shown here is derived from an EMBL/GenBank/DDBJ whole genome shotgun (WGS) entry which is preliminary data.</text>
</comment>
<dbReference type="Pfam" id="PF00072">
    <property type="entry name" value="Response_reg"/>
    <property type="match status" value="1"/>
</dbReference>
<dbReference type="SUPFAM" id="SSF52172">
    <property type="entry name" value="CheY-like"/>
    <property type="match status" value="1"/>
</dbReference>
<protein>
    <submittedName>
        <fullName evidence="8">DNA-binding response regulator</fullName>
    </submittedName>
</protein>
<dbReference type="Gene3D" id="3.40.50.2300">
    <property type="match status" value="1"/>
</dbReference>
<evidence type="ECO:0000256" key="5">
    <source>
        <dbReference type="PROSITE-ProRule" id="PRU00169"/>
    </source>
</evidence>
<dbReference type="Proteomes" id="UP001157186">
    <property type="component" value="Unassembled WGS sequence"/>
</dbReference>
<dbReference type="InterPro" id="IPR000792">
    <property type="entry name" value="Tscrpt_reg_LuxR_C"/>
</dbReference>
<dbReference type="InterPro" id="IPR011006">
    <property type="entry name" value="CheY-like_superfamily"/>
</dbReference>
<keyword evidence="4" id="KW-0804">Transcription</keyword>
<keyword evidence="1 5" id="KW-0597">Phosphoprotein</keyword>
<evidence type="ECO:0000259" key="6">
    <source>
        <dbReference type="PROSITE" id="PS50043"/>
    </source>
</evidence>
<evidence type="ECO:0000256" key="4">
    <source>
        <dbReference type="ARBA" id="ARBA00023163"/>
    </source>
</evidence>
<feature type="modified residue" description="4-aspartylphosphate" evidence="5">
    <location>
        <position position="56"/>
    </location>
</feature>
<dbReference type="PROSITE" id="PS50043">
    <property type="entry name" value="HTH_LUXR_2"/>
    <property type="match status" value="1"/>
</dbReference>
<gene>
    <name evidence="8" type="ORF">tinsulaeT_25690</name>
</gene>
<name>A0ABQ6GU92_9GAMM</name>
<keyword evidence="3 8" id="KW-0238">DNA-binding</keyword>
<proteinExistence type="predicted"/>
<dbReference type="SMART" id="SM00421">
    <property type="entry name" value="HTH_LUXR"/>
    <property type="match status" value="1"/>
</dbReference>
<keyword evidence="2" id="KW-0805">Transcription regulation</keyword>
<dbReference type="InterPro" id="IPR016032">
    <property type="entry name" value="Sig_transdc_resp-reg_C-effctor"/>
</dbReference>
<dbReference type="CDD" id="cd17535">
    <property type="entry name" value="REC_NarL-like"/>
    <property type="match status" value="1"/>
</dbReference>
<dbReference type="EMBL" id="BSST01000001">
    <property type="protein sequence ID" value="GLX79229.1"/>
    <property type="molecule type" value="Genomic_DNA"/>
</dbReference>
<dbReference type="GO" id="GO:0003677">
    <property type="term" value="F:DNA binding"/>
    <property type="evidence" value="ECO:0007669"/>
    <property type="project" value="UniProtKB-KW"/>
</dbReference>
<evidence type="ECO:0000313" key="8">
    <source>
        <dbReference type="EMBL" id="GLX79229.1"/>
    </source>
</evidence>
<evidence type="ECO:0000256" key="3">
    <source>
        <dbReference type="ARBA" id="ARBA00023125"/>
    </source>
</evidence>
<dbReference type="PRINTS" id="PR00038">
    <property type="entry name" value="HTHLUXR"/>
</dbReference>
<dbReference type="InterPro" id="IPR058245">
    <property type="entry name" value="NreC/VraR/RcsB-like_REC"/>
</dbReference>